<accession>A0A1I1UKJ8</accession>
<reference evidence="2 3" key="1">
    <citation type="submission" date="2016-10" db="EMBL/GenBank/DDBJ databases">
        <authorList>
            <person name="de Groot N.N."/>
        </authorList>
    </citation>
    <scope>NUCLEOTIDE SEQUENCE [LARGE SCALE GENOMIC DNA]</scope>
    <source>
        <strain evidence="2 3">HL3</strain>
    </source>
</reference>
<feature type="region of interest" description="Disordered" evidence="1">
    <location>
        <begin position="42"/>
        <end position="82"/>
    </location>
</feature>
<evidence type="ECO:0000313" key="3">
    <source>
        <dbReference type="Proteomes" id="UP000198611"/>
    </source>
</evidence>
<evidence type="ECO:0000313" key="2">
    <source>
        <dbReference type="EMBL" id="SFD68490.1"/>
    </source>
</evidence>
<dbReference type="Proteomes" id="UP000198611">
    <property type="component" value="Unassembled WGS sequence"/>
</dbReference>
<sequence length="82" mass="8987">MADMNDKRNQPQTYIALRPFRDKRTGEVVPKDAEVQMSRREAAHLEGSRLQLKGKGGGNKSATKTAKTAEAPTEKAEGSTDE</sequence>
<feature type="compositionally biased region" description="Low complexity" evidence="1">
    <location>
        <begin position="60"/>
        <end position="71"/>
    </location>
</feature>
<dbReference type="AlphaFoldDB" id="A0A1I1UKJ8"/>
<feature type="compositionally biased region" description="Basic and acidic residues" evidence="1">
    <location>
        <begin position="72"/>
        <end position="82"/>
    </location>
</feature>
<dbReference type="RefSeq" id="WP_093428740.1">
    <property type="nucleotide sequence ID" value="NZ_FOMJ01000007.1"/>
</dbReference>
<protein>
    <submittedName>
        <fullName evidence="2">Uncharacterized protein</fullName>
    </submittedName>
</protein>
<proteinExistence type="predicted"/>
<gene>
    <name evidence="2" type="ORF">SAMN05660831_02107</name>
</gene>
<dbReference type="STRING" id="1123397.SAMN05660831_02107"/>
<evidence type="ECO:0000256" key="1">
    <source>
        <dbReference type="SAM" id="MobiDB-lite"/>
    </source>
</evidence>
<dbReference type="EMBL" id="FOMJ01000007">
    <property type="protein sequence ID" value="SFD68490.1"/>
    <property type="molecule type" value="Genomic_DNA"/>
</dbReference>
<organism evidence="2 3">
    <name type="scientific">Thiohalospira halophila DSM 15071</name>
    <dbReference type="NCBI Taxonomy" id="1123397"/>
    <lineage>
        <taxon>Bacteria</taxon>
        <taxon>Pseudomonadati</taxon>
        <taxon>Pseudomonadota</taxon>
        <taxon>Gammaproteobacteria</taxon>
        <taxon>Thiohalospirales</taxon>
        <taxon>Thiohalospiraceae</taxon>
        <taxon>Thiohalospira</taxon>
    </lineage>
</organism>
<keyword evidence="3" id="KW-1185">Reference proteome</keyword>
<name>A0A1I1UKJ8_9GAMM</name>